<feature type="transmembrane region" description="Helical" evidence="5">
    <location>
        <begin position="51"/>
        <end position="71"/>
    </location>
</feature>
<feature type="transmembrane region" description="Helical" evidence="5">
    <location>
        <begin position="342"/>
        <end position="362"/>
    </location>
</feature>
<feature type="domain" description="Major facilitator superfamily (MFS) profile" evidence="6">
    <location>
        <begin position="17"/>
        <end position="510"/>
    </location>
</feature>
<proteinExistence type="predicted"/>
<feature type="transmembrane region" description="Helical" evidence="5">
    <location>
        <begin position="169"/>
        <end position="188"/>
    </location>
</feature>
<dbReference type="InterPro" id="IPR036259">
    <property type="entry name" value="MFS_trans_sf"/>
</dbReference>
<keyword evidence="2 5" id="KW-0812">Transmembrane</keyword>
<evidence type="ECO:0000313" key="8">
    <source>
        <dbReference type="Proteomes" id="UP001500630"/>
    </source>
</evidence>
<evidence type="ECO:0000256" key="5">
    <source>
        <dbReference type="SAM" id="Phobius"/>
    </source>
</evidence>
<evidence type="ECO:0000256" key="4">
    <source>
        <dbReference type="ARBA" id="ARBA00023136"/>
    </source>
</evidence>
<evidence type="ECO:0000256" key="1">
    <source>
        <dbReference type="ARBA" id="ARBA00004651"/>
    </source>
</evidence>
<dbReference type="Gene3D" id="1.20.1720.10">
    <property type="entry name" value="Multidrug resistance protein D"/>
    <property type="match status" value="1"/>
</dbReference>
<keyword evidence="4 5" id="KW-0472">Membrane</keyword>
<evidence type="ECO:0000256" key="3">
    <source>
        <dbReference type="ARBA" id="ARBA00022989"/>
    </source>
</evidence>
<dbReference type="InterPro" id="IPR020846">
    <property type="entry name" value="MFS_dom"/>
</dbReference>
<feature type="transmembrane region" description="Helical" evidence="5">
    <location>
        <begin position="404"/>
        <end position="427"/>
    </location>
</feature>
<protein>
    <submittedName>
        <fullName evidence="7">MFS transporter</fullName>
    </submittedName>
</protein>
<dbReference type="EMBL" id="BAABDQ010000089">
    <property type="protein sequence ID" value="GAA3626906.1"/>
    <property type="molecule type" value="Genomic_DNA"/>
</dbReference>
<evidence type="ECO:0000259" key="6">
    <source>
        <dbReference type="PROSITE" id="PS50850"/>
    </source>
</evidence>
<comment type="caution">
    <text evidence="7">The sequence shown here is derived from an EMBL/GenBank/DDBJ whole genome shotgun (WGS) entry which is preliminary data.</text>
</comment>
<dbReference type="InterPro" id="IPR011701">
    <property type="entry name" value="MFS"/>
</dbReference>
<evidence type="ECO:0000313" key="7">
    <source>
        <dbReference type="EMBL" id="GAA3626906.1"/>
    </source>
</evidence>
<dbReference type="RefSeq" id="WP_345581113.1">
    <property type="nucleotide sequence ID" value="NZ_BAABDQ010000089.1"/>
</dbReference>
<sequence length="517" mass="52831">MTLPAADHPTATRGHAILALVITGTALVVIDMTIVTVALPAIQNDLGGTLAGIQWVIIGYLITMGAVTQVAGSLSDRIGRRRIYLLGIALFTMASIVCGAAPTTTLLDLARAVQGIGGAILMVNALPILSQHLDGERRNMAISTWGSAATAAGLIAPLLGGALVDALSWRAIFLINVPIGAAAFVMCLRTLPADTPRRAQPEARHGRTDWTGTALLIASLALANLALLRGEDQGWASAATLTQLTAAAALFATFLLLQPRAGAPTLDITLFRKPAFTGAALAVFISRVLSIGGTVYFVQYFQGSLHLNPTQSGLLLTPVFLAQMAAGLLGGKLLTRFAPGHVIAGGYACKAAGATLLALAFTPDISPWLLTIPLLIWGIGGGIAGAPVMAVAMNVTDKQRAGMAAGTITSLASIGAGIGTAVLGAVYTTSLTATLATAPSLPTATREAILTAAAGDVERILDLTPATARTTVEDLLANAIASGASAVLYTSAGLAVITIALVLTLIRNHPQPQPPKK</sequence>
<gene>
    <name evidence="7" type="ORF">GCM10022419_135390</name>
</gene>
<feature type="transmembrane region" description="Helical" evidence="5">
    <location>
        <begin position="234"/>
        <end position="257"/>
    </location>
</feature>
<accession>A0ABP7A845</accession>
<dbReference type="Pfam" id="PF07690">
    <property type="entry name" value="MFS_1"/>
    <property type="match status" value="1"/>
</dbReference>
<feature type="transmembrane region" description="Helical" evidence="5">
    <location>
        <begin position="313"/>
        <end position="330"/>
    </location>
</feature>
<dbReference type="Proteomes" id="UP001500630">
    <property type="component" value="Unassembled WGS sequence"/>
</dbReference>
<feature type="transmembrane region" description="Helical" evidence="5">
    <location>
        <begin position="368"/>
        <end position="392"/>
    </location>
</feature>
<organism evidence="7 8">
    <name type="scientific">Nonomuraea rosea</name>
    <dbReference type="NCBI Taxonomy" id="638574"/>
    <lineage>
        <taxon>Bacteria</taxon>
        <taxon>Bacillati</taxon>
        <taxon>Actinomycetota</taxon>
        <taxon>Actinomycetes</taxon>
        <taxon>Streptosporangiales</taxon>
        <taxon>Streptosporangiaceae</taxon>
        <taxon>Nonomuraea</taxon>
    </lineage>
</organism>
<feature type="transmembrane region" description="Helical" evidence="5">
    <location>
        <begin position="83"/>
        <end position="103"/>
    </location>
</feature>
<keyword evidence="3 5" id="KW-1133">Transmembrane helix</keyword>
<dbReference type="PANTHER" id="PTHR42718">
    <property type="entry name" value="MAJOR FACILITATOR SUPERFAMILY MULTIDRUG TRANSPORTER MFSC"/>
    <property type="match status" value="1"/>
</dbReference>
<evidence type="ECO:0000256" key="2">
    <source>
        <dbReference type="ARBA" id="ARBA00022692"/>
    </source>
</evidence>
<dbReference type="PANTHER" id="PTHR42718:SF49">
    <property type="entry name" value="EXPORT PROTEIN"/>
    <property type="match status" value="1"/>
</dbReference>
<dbReference type="PROSITE" id="PS50850">
    <property type="entry name" value="MFS"/>
    <property type="match status" value="1"/>
</dbReference>
<dbReference type="CDD" id="cd17321">
    <property type="entry name" value="MFS_MMR_MDR_like"/>
    <property type="match status" value="1"/>
</dbReference>
<name>A0ABP7A845_9ACTN</name>
<feature type="transmembrane region" description="Helical" evidence="5">
    <location>
        <begin position="486"/>
        <end position="506"/>
    </location>
</feature>
<feature type="transmembrane region" description="Helical" evidence="5">
    <location>
        <begin position="109"/>
        <end position="129"/>
    </location>
</feature>
<keyword evidence="8" id="KW-1185">Reference proteome</keyword>
<dbReference type="SUPFAM" id="SSF103473">
    <property type="entry name" value="MFS general substrate transporter"/>
    <property type="match status" value="1"/>
</dbReference>
<feature type="transmembrane region" description="Helical" evidence="5">
    <location>
        <begin position="209"/>
        <end position="228"/>
    </location>
</feature>
<comment type="subcellular location">
    <subcellularLocation>
        <location evidence="1">Cell membrane</location>
        <topology evidence="1">Multi-pass membrane protein</topology>
    </subcellularLocation>
</comment>
<reference evidence="8" key="1">
    <citation type="journal article" date="2019" name="Int. J. Syst. Evol. Microbiol.">
        <title>The Global Catalogue of Microorganisms (GCM) 10K type strain sequencing project: providing services to taxonomists for standard genome sequencing and annotation.</title>
        <authorList>
            <consortium name="The Broad Institute Genomics Platform"/>
            <consortium name="The Broad Institute Genome Sequencing Center for Infectious Disease"/>
            <person name="Wu L."/>
            <person name="Ma J."/>
        </authorList>
    </citation>
    <scope>NUCLEOTIDE SEQUENCE [LARGE SCALE GENOMIC DNA]</scope>
    <source>
        <strain evidence="8">JCM 17326</strain>
    </source>
</reference>
<dbReference type="Gene3D" id="1.20.1250.20">
    <property type="entry name" value="MFS general substrate transporter like domains"/>
    <property type="match status" value="1"/>
</dbReference>
<feature type="transmembrane region" description="Helical" evidence="5">
    <location>
        <begin position="141"/>
        <end position="163"/>
    </location>
</feature>
<feature type="transmembrane region" description="Helical" evidence="5">
    <location>
        <begin position="278"/>
        <end position="301"/>
    </location>
</feature>
<feature type="transmembrane region" description="Helical" evidence="5">
    <location>
        <begin position="16"/>
        <end position="39"/>
    </location>
</feature>